<evidence type="ECO:0000256" key="1">
    <source>
        <dbReference type="SAM" id="SignalP"/>
    </source>
</evidence>
<keyword evidence="3" id="KW-1185">Reference proteome</keyword>
<dbReference type="Proteomes" id="UP000054564">
    <property type="component" value="Unassembled WGS sequence"/>
</dbReference>
<evidence type="ECO:0000313" key="3">
    <source>
        <dbReference type="Proteomes" id="UP000054564"/>
    </source>
</evidence>
<evidence type="ECO:0000313" key="2">
    <source>
        <dbReference type="EMBL" id="KNE91410.1"/>
    </source>
</evidence>
<protein>
    <recommendedName>
        <fullName evidence="4">Hydrophobin</fullName>
    </recommendedName>
</protein>
<evidence type="ECO:0008006" key="4">
    <source>
        <dbReference type="Google" id="ProtNLM"/>
    </source>
</evidence>
<dbReference type="EMBL" id="AJIL01000205">
    <property type="protein sequence ID" value="KNE91410.1"/>
    <property type="molecule type" value="Genomic_DNA"/>
</dbReference>
<organism evidence="2 3">
    <name type="scientific">Puccinia striiformis f. sp. tritici PST-78</name>
    <dbReference type="NCBI Taxonomy" id="1165861"/>
    <lineage>
        <taxon>Eukaryota</taxon>
        <taxon>Fungi</taxon>
        <taxon>Dikarya</taxon>
        <taxon>Basidiomycota</taxon>
        <taxon>Pucciniomycotina</taxon>
        <taxon>Pucciniomycetes</taxon>
        <taxon>Pucciniales</taxon>
        <taxon>Pucciniaceae</taxon>
        <taxon>Puccinia</taxon>
    </lineage>
</organism>
<proteinExistence type="predicted"/>
<gene>
    <name evidence="2" type="ORF">PSTG_15157</name>
</gene>
<dbReference type="AlphaFoldDB" id="A0A0L0UWL0"/>
<feature type="signal peptide" evidence="1">
    <location>
        <begin position="1"/>
        <end position="26"/>
    </location>
</feature>
<comment type="caution">
    <text evidence="2">The sequence shown here is derived from an EMBL/GenBank/DDBJ whole genome shotgun (WGS) entry which is preliminary data.</text>
</comment>
<name>A0A0L0UWL0_9BASI</name>
<sequence>MYSPKLAEVLLVTVTLTSMSIAGVKARIPITCQGKNIGPATDGPPLKLMCESDTDEGRTYHKLVFGVGNGCDSTETFVCCRPGIDAEELTPDDCTSPFGFP</sequence>
<reference evidence="3" key="1">
    <citation type="submission" date="2014-03" db="EMBL/GenBank/DDBJ databases">
        <title>The Genome Sequence of Puccinia striiformis f. sp. tritici PST-78.</title>
        <authorList>
            <consortium name="The Broad Institute Genome Sequencing Platform"/>
            <person name="Cuomo C."/>
            <person name="Hulbert S."/>
            <person name="Chen X."/>
            <person name="Walker B."/>
            <person name="Young S.K."/>
            <person name="Zeng Q."/>
            <person name="Gargeya S."/>
            <person name="Fitzgerald M."/>
            <person name="Haas B."/>
            <person name="Abouelleil A."/>
            <person name="Alvarado L."/>
            <person name="Arachchi H.M."/>
            <person name="Berlin A.M."/>
            <person name="Chapman S.B."/>
            <person name="Goldberg J."/>
            <person name="Griggs A."/>
            <person name="Gujja S."/>
            <person name="Hansen M."/>
            <person name="Howarth C."/>
            <person name="Imamovic A."/>
            <person name="Larimer J."/>
            <person name="McCowan C."/>
            <person name="Montmayeur A."/>
            <person name="Murphy C."/>
            <person name="Neiman D."/>
            <person name="Pearson M."/>
            <person name="Priest M."/>
            <person name="Roberts A."/>
            <person name="Saif S."/>
            <person name="Shea T."/>
            <person name="Sisk P."/>
            <person name="Sykes S."/>
            <person name="Wortman J."/>
            <person name="Nusbaum C."/>
            <person name="Birren B."/>
        </authorList>
    </citation>
    <scope>NUCLEOTIDE SEQUENCE [LARGE SCALE GENOMIC DNA]</scope>
    <source>
        <strain evidence="3">race PST-78</strain>
    </source>
</reference>
<feature type="chain" id="PRO_5005549306" description="Hydrophobin" evidence="1">
    <location>
        <begin position="27"/>
        <end position="101"/>
    </location>
</feature>
<accession>A0A0L0UWL0</accession>
<keyword evidence="1" id="KW-0732">Signal</keyword>